<keyword evidence="1" id="KW-1133">Transmembrane helix</keyword>
<feature type="transmembrane region" description="Helical" evidence="1">
    <location>
        <begin position="49"/>
        <end position="69"/>
    </location>
</feature>
<feature type="transmembrane region" description="Helical" evidence="1">
    <location>
        <begin position="138"/>
        <end position="158"/>
    </location>
</feature>
<evidence type="ECO:0000313" key="3">
    <source>
        <dbReference type="Proteomes" id="UP001175261"/>
    </source>
</evidence>
<evidence type="ECO:0000313" key="2">
    <source>
        <dbReference type="EMBL" id="KAK0389111.1"/>
    </source>
</evidence>
<name>A0AA39GLB9_SARSR</name>
<keyword evidence="1" id="KW-0472">Membrane</keyword>
<organism evidence="2 3">
    <name type="scientific">Sarocladium strictum</name>
    <name type="common">Black bundle disease fungus</name>
    <name type="synonym">Acremonium strictum</name>
    <dbReference type="NCBI Taxonomy" id="5046"/>
    <lineage>
        <taxon>Eukaryota</taxon>
        <taxon>Fungi</taxon>
        <taxon>Dikarya</taxon>
        <taxon>Ascomycota</taxon>
        <taxon>Pezizomycotina</taxon>
        <taxon>Sordariomycetes</taxon>
        <taxon>Hypocreomycetidae</taxon>
        <taxon>Hypocreales</taxon>
        <taxon>Sarocladiaceae</taxon>
        <taxon>Sarocladium</taxon>
    </lineage>
</organism>
<comment type="caution">
    <text evidence="2">The sequence shown here is derived from an EMBL/GenBank/DDBJ whole genome shotgun (WGS) entry which is preliminary data.</text>
</comment>
<accession>A0AA39GLB9</accession>
<feature type="transmembrane region" description="Helical" evidence="1">
    <location>
        <begin position="291"/>
        <end position="312"/>
    </location>
</feature>
<sequence length="341" mass="35816">MPPSAKKAVAKAETALADKTHAALDAAAEAAPAVLAAQDRRRSTLPPMLRFPLAATLSFAVASLGYSLLGEVTKGELAAVSRSQDTWGEVAVLAGWRMVELSIGWFGELDSLDVATMDLLSHGPTLYLQTAFYNLSPVTAVSALIIDIISAALPFYLLRPISPSHRFVFSTTLFDPSLLLYTSALSSAIYAVTLVLSLTKILPSILAVHFSGLPTLVPAYEASYFSTVPVTLAFGFAASVFIFAPFAAQGKVPEDEKLKDFDPATATLGETVYANVWGYTAKTKVVIRRTAVAVAVTAINTYLACTMTIYGISSAGATAYAAVWAFAALCTGLGLGLVGGD</sequence>
<protein>
    <submittedName>
        <fullName evidence="2">Uncharacterized protein</fullName>
    </submittedName>
</protein>
<gene>
    <name evidence="2" type="ORF">NLU13_2686</name>
</gene>
<dbReference type="EMBL" id="JAPDFR010000002">
    <property type="protein sequence ID" value="KAK0389111.1"/>
    <property type="molecule type" value="Genomic_DNA"/>
</dbReference>
<feature type="transmembrane region" description="Helical" evidence="1">
    <location>
        <begin position="318"/>
        <end position="338"/>
    </location>
</feature>
<feature type="transmembrane region" description="Helical" evidence="1">
    <location>
        <begin position="222"/>
        <end position="248"/>
    </location>
</feature>
<feature type="transmembrane region" description="Helical" evidence="1">
    <location>
        <begin position="178"/>
        <end position="202"/>
    </location>
</feature>
<reference evidence="2" key="1">
    <citation type="submission" date="2022-10" db="EMBL/GenBank/DDBJ databases">
        <title>Determination and structural analysis of whole genome sequence of Sarocladium strictum F4-1.</title>
        <authorList>
            <person name="Hu L."/>
            <person name="Jiang Y."/>
        </authorList>
    </citation>
    <scope>NUCLEOTIDE SEQUENCE</scope>
    <source>
        <strain evidence="2">F4-1</strain>
    </source>
</reference>
<dbReference type="Proteomes" id="UP001175261">
    <property type="component" value="Unassembled WGS sequence"/>
</dbReference>
<keyword evidence="3" id="KW-1185">Reference proteome</keyword>
<keyword evidence="1" id="KW-0812">Transmembrane</keyword>
<evidence type="ECO:0000256" key="1">
    <source>
        <dbReference type="SAM" id="Phobius"/>
    </source>
</evidence>
<dbReference type="AlphaFoldDB" id="A0AA39GLB9"/>
<proteinExistence type="predicted"/>